<protein>
    <submittedName>
        <fullName evidence="2">Uncharacterized protein</fullName>
    </submittedName>
</protein>
<gene>
    <name evidence="2" type="ORF">VP1G_11023</name>
</gene>
<accession>A0A194V3C2</accession>
<evidence type="ECO:0000313" key="3">
    <source>
        <dbReference type="Proteomes" id="UP000078576"/>
    </source>
</evidence>
<evidence type="ECO:0000256" key="1">
    <source>
        <dbReference type="SAM" id="MobiDB-lite"/>
    </source>
</evidence>
<dbReference type="EMBL" id="KN714713">
    <property type="protein sequence ID" value="KUI58408.1"/>
    <property type="molecule type" value="Genomic_DNA"/>
</dbReference>
<proteinExistence type="predicted"/>
<keyword evidence="3" id="KW-1185">Reference proteome</keyword>
<reference evidence="3" key="1">
    <citation type="submission" date="2014-12" db="EMBL/GenBank/DDBJ databases">
        <title>Genome Sequence of Valsa Canker Pathogens Uncovers a Specific Adaption of Colonization on Woody Bark.</title>
        <authorList>
            <person name="Yin Z."/>
            <person name="Liu H."/>
            <person name="Gao X."/>
            <person name="Li Z."/>
            <person name="Song N."/>
            <person name="Ke X."/>
            <person name="Dai Q."/>
            <person name="Wu Y."/>
            <person name="Sun Y."/>
            <person name="Xu J.-R."/>
            <person name="Kang Z.K."/>
            <person name="Wang L."/>
            <person name="Huang L."/>
        </authorList>
    </citation>
    <scope>NUCLEOTIDE SEQUENCE [LARGE SCALE GENOMIC DNA]</scope>
    <source>
        <strain evidence="3">SXYL134</strain>
    </source>
</reference>
<organism evidence="2 3">
    <name type="scientific">Cytospora mali</name>
    <name type="common">Apple Valsa canker fungus</name>
    <name type="synonym">Valsa mali</name>
    <dbReference type="NCBI Taxonomy" id="578113"/>
    <lineage>
        <taxon>Eukaryota</taxon>
        <taxon>Fungi</taxon>
        <taxon>Dikarya</taxon>
        <taxon>Ascomycota</taxon>
        <taxon>Pezizomycotina</taxon>
        <taxon>Sordariomycetes</taxon>
        <taxon>Sordariomycetidae</taxon>
        <taxon>Diaporthales</taxon>
        <taxon>Cytosporaceae</taxon>
        <taxon>Cytospora</taxon>
    </lineage>
</organism>
<evidence type="ECO:0000313" key="2">
    <source>
        <dbReference type="EMBL" id="KUI58408.1"/>
    </source>
</evidence>
<dbReference type="AlphaFoldDB" id="A0A194V3C2"/>
<name>A0A194V3C2_CYTMA</name>
<dbReference type="Proteomes" id="UP000078576">
    <property type="component" value="Unassembled WGS sequence"/>
</dbReference>
<feature type="region of interest" description="Disordered" evidence="1">
    <location>
        <begin position="1"/>
        <end position="31"/>
    </location>
</feature>
<sequence>MSLTGKDLHSPEPTKIDGHPSSGLGHATIRGMAGTADRHGHICRQISAGGSQERRDVVRGGWSCYSGRRIACAAAVK</sequence>
<feature type="compositionally biased region" description="Basic and acidic residues" evidence="1">
    <location>
        <begin position="1"/>
        <end position="18"/>
    </location>
</feature>